<accession>A0A8S9IKS5</accession>
<comment type="caution">
    <text evidence="2">The sequence shown here is derived from an EMBL/GenBank/DDBJ whole genome shotgun (WGS) entry which is preliminary data.</text>
</comment>
<feature type="region of interest" description="Disordered" evidence="1">
    <location>
        <begin position="46"/>
        <end position="67"/>
    </location>
</feature>
<name>A0A8S9IKS5_BRACR</name>
<gene>
    <name evidence="2" type="ORF">F2Q68_00027118</name>
</gene>
<sequence>MGKINGPEIRSERYHSFESPNKVLLELQLNSTSGIRAKFIDSRSPRLEEERHMKKLRSETEESHSSMEAGAAQVYGGRIHNSVESVEMISSFEIVVSIKISKGARMCYYVRKTLDPVRDFTVFLGYIYMIYQLQMVFFSQHEGCCIRVEVNRLMQGSSMCDYESLQLGWICENKEFTCSRRSSAEHVEVQIKTMYVFGFSARKQMGLQGITVAEGFWFETLVIQVPQVLQGSVRESRWRSFVVDKDDVKEGHRKKRSQEDLNGRDGSRLKETKSKVINFSGTEVFQRSKGMQVIFAKDDQWILQLHMLVVVWQ</sequence>
<feature type="compositionally biased region" description="Basic and acidic residues" evidence="1">
    <location>
        <begin position="46"/>
        <end position="65"/>
    </location>
</feature>
<evidence type="ECO:0000313" key="2">
    <source>
        <dbReference type="EMBL" id="KAF2569892.1"/>
    </source>
</evidence>
<evidence type="ECO:0000313" key="3">
    <source>
        <dbReference type="Proteomes" id="UP000712281"/>
    </source>
</evidence>
<dbReference type="AlphaFoldDB" id="A0A8S9IKS5"/>
<protein>
    <submittedName>
        <fullName evidence="2">Uncharacterized protein</fullName>
    </submittedName>
</protein>
<evidence type="ECO:0000256" key="1">
    <source>
        <dbReference type="SAM" id="MobiDB-lite"/>
    </source>
</evidence>
<reference evidence="2" key="1">
    <citation type="submission" date="2019-12" db="EMBL/GenBank/DDBJ databases">
        <title>Genome sequencing and annotation of Brassica cretica.</title>
        <authorList>
            <person name="Studholme D.J."/>
            <person name="Sarris P.F."/>
        </authorList>
    </citation>
    <scope>NUCLEOTIDE SEQUENCE</scope>
    <source>
        <strain evidence="2">PFS-001/15</strain>
        <tissue evidence="2">Leaf</tissue>
    </source>
</reference>
<proteinExistence type="predicted"/>
<organism evidence="2 3">
    <name type="scientific">Brassica cretica</name>
    <name type="common">Mustard</name>
    <dbReference type="NCBI Taxonomy" id="69181"/>
    <lineage>
        <taxon>Eukaryota</taxon>
        <taxon>Viridiplantae</taxon>
        <taxon>Streptophyta</taxon>
        <taxon>Embryophyta</taxon>
        <taxon>Tracheophyta</taxon>
        <taxon>Spermatophyta</taxon>
        <taxon>Magnoliopsida</taxon>
        <taxon>eudicotyledons</taxon>
        <taxon>Gunneridae</taxon>
        <taxon>Pentapetalae</taxon>
        <taxon>rosids</taxon>
        <taxon>malvids</taxon>
        <taxon>Brassicales</taxon>
        <taxon>Brassicaceae</taxon>
        <taxon>Brassiceae</taxon>
        <taxon>Brassica</taxon>
    </lineage>
</organism>
<dbReference type="EMBL" id="QGKW02001911">
    <property type="protein sequence ID" value="KAF2569892.1"/>
    <property type="molecule type" value="Genomic_DNA"/>
</dbReference>
<dbReference type="Proteomes" id="UP000712281">
    <property type="component" value="Unassembled WGS sequence"/>
</dbReference>